<gene>
    <name evidence="3" type="ORF">BCR43DRAFT_493739</name>
</gene>
<dbReference type="Proteomes" id="UP000242180">
    <property type="component" value="Unassembled WGS sequence"/>
</dbReference>
<evidence type="ECO:0000256" key="2">
    <source>
        <dbReference type="SAM" id="SignalP"/>
    </source>
</evidence>
<protein>
    <submittedName>
        <fullName evidence="3">Uncharacterized protein</fullName>
    </submittedName>
</protein>
<organism evidence="3 4">
    <name type="scientific">Syncephalastrum racemosum</name>
    <name type="common">Filamentous fungus</name>
    <dbReference type="NCBI Taxonomy" id="13706"/>
    <lineage>
        <taxon>Eukaryota</taxon>
        <taxon>Fungi</taxon>
        <taxon>Fungi incertae sedis</taxon>
        <taxon>Mucoromycota</taxon>
        <taxon>Mucoromycotina</taxon>
        <taxon>Mucoromycetes</taxon>
        <taxon>Mucorales</taxon>
        <taxon>Syncephalastraceae</taxon>
        <taxon>Syncephalastrum</taxon>
    </lineage>
</organism>
<sequence>MQFTFITLLLVTLLSSALSAPVTTGETQEGSSKASHGSLPQEMEAPNMPQEKFDVSIIAAALESECAAGKLPKDLCPRR</sequence>
<comment type="caution">
    <text evidence="3">The sequence shown here is derived from an EMBL/GenBank/DDBJ whole genome shotgun (WGS) entry which is preliminary data.</text>
</comment>
<feature type="signal peptide" evidence="2">
    <location>
        <begin position="1"/>
        <end position="19"/>
    </location>
</feature>
<dbReference type="InParanoid" id="A0A1X2HB30"/>
<evidence type="ECO:0000313" key="3">
    <source>
        <dbReference type="EMBL" id="ORY95873.1"/>
    </source>
</evidence>
<dbReference type="EMBL" id="MCGN01000006">
    <property type="protein sequence ID" value="ORY95873.1"/>
    <property type="molecule type" value="Genomic_DNA"/>
</dbReference>
<feature type="region of interest" description="Disordered" evidence="1">
    <location>
        <begin position="20"/>
        <end position="47"/>
    </location>
</feature>
<feature type="compositionally biased region" description="Polar residues" evidence="1">
    <location>
        <begin position="25"/>
        <end position="35"/>
    </location>
</feature>
<evidence type="ECO:0000256" key="1">
    <source>
        <dbReference type="SAM" id="MobiDB-lite"/>
    </source>
</evidence>
<keyword evidence="2" id="KW-0732">Signal</keyword>
<name>A0A1X2HB30_SYNRA</name>
<dbReference type="AlphaFoldDB" id="A0A1X2HB30"/>
<reference evidence="3 4" key="1">
    <citation type="submission" date="2016-07" db="EMBL/GenBank/DDBJ databases">
        <title>Pervasive Adenine N6-methylation of Active Genes in Fungi.</title>
        <authorList>
            <consortium name="DOE Joint Genome Institute"/>
            <person name="Mondo S.J."/>
            <person name="Dannebaum R.O."/>
            <person name="Kuo R.C."/>
            <person name="Labutti K."/>
            <person name="Haridas S."/>
            <person name="Kuo A."/>
            <person name="Salamov A."/>
            <person name="Ahrendt S.R."/>
            <person name="Lipzen A."/>
            <person name="Sullivan W."/>
            <person name="Andreopoulos W.B."/>
            <person name="Clum A."/>
            <person name="Lindquist E."/>
            <person name="Daum C."/>
            <person name="Ramamoorthy G.K."/>
            <person name="Gryganskyi A."/>
            <person name="Culley D."/>
            <person name="Magnuson J.K."/>
            <person name="James T.Y."/>
            <person name="O'Malley M.A."/>
            <person name="Stajich J.E."/>
            <person name="Spatafora J.W."/>
            <person name="Visel A."/>
            <person name="Grigoriev I.V."/>
        </authorList>
    </citation>
    <scope>NUCLEOTIDE SEQUENCE [LARGE SCALE GENOMIC DNA]</scope>
    <source>
        <strain evidence="3 4">NRRL 2496</strain>
    </source>
</reference>
<accession>A0A1X2HB30</accession>
<feature type="chain" id="PRO_5012530057" evidence="2">
    <location>
        <begin position="20"/>
        <end position="79"/>
    </location>
</feature>
<keyword evidence="4" id="KW-1185">Reference proteome</keyword>
<proteinExistence type="predicted"/>
<evidence type="ECO:0000313" key="4">
    <source>
        <dbReference type="Proteomes" id="UP000242180"/>
    </source>
</evidence>